<dbReference type="InterPro" id="IPR003347">
    <property type="entry name" value="JmjC_dom"/>
</dbReference>
<keyword evidence="12" id="KW-0560">Oxidoreductase</keyword>
<dbReference type="InterPro" id="IPR019787">
    <property type="entry name" value="Znf_PHD-finger"/>
</dbReference>
<feature type="domain" description="JmjC" evidence="22">
    <location>
        <begin position="598"/>
        <end position="756"/>
    </location>
</feature>
<keyword evidence="13" id="KW-0408">Iron</keyword>
<evidence type="ECO:0000259" key="22">
    <source>
        <dbReference type="PROSITE" id="PS51184"/>
    </source>
</evidence>
<dbReference type="PROSITE" id="PS50016">
    <property type="entry name" value="ZF_PHD_2"/>
    <property type="match status" value="1"/>
</dbReference>
<feature type="compositionally biased region" description="Polar residues" evidence="20">
    <location>
        <begin position="1250"/>
        <end position="1266"/>
    </location>
</feature>
<evidence type="ECO:0000256" key="16">
    <source>
        <dbReference type="ARBA" id="ARBA00023242"/>
    </source>
</evidence>
<protein>
    <recommendedName>
        <fullName evidence="6">JmjC domain-containing histone demethylation protein 1</fullName>
        <ecNumber evidence="5">1.14.11.27</ecNumber>
    </recommendedName>
    <alternativeName>
        <fullName evidence="17">[Histone-H3]-lysine-36 demethylase 1</fullName>
    </alternativeName>
</protein>
<evidence type="ECO:0000256" key="12">
    <source>
        <dbReference type="ARBA" id="ARBA00023002"/>
    </source>
</evidence>
<comment type="caution">
    <text evidence="23">The sequence shown here is derived from an EMBL/GenBank/DDBJ whole genome shotgun (WGS) entry which is preliminary data.</text>
</comment>
<dbReference type="GO" id="GO:0008270">
    <property type="term" value="F:zinc ion binding"/>
    <property type="evidence" value="ECO:0007669"/>
    <property type="project" value="UniProtKB-KW"/>
</dbReference>
<feature type="region of interest" description="Disordered" evidence="20">
    <location>
        <begin position="1094"/>
        <end position="1120"/>
    </location>
</feature>
<dbReference type="GO" id="GO:0140680">
    <property type="term" value="F:histone H3K36me/H3K36me2 demethylase activity"/>
    <property type="evidence" value="ECO:0007669"/>
    <property type="project" value="UniProtKB-EC"/>
</dbReference>
<dbReference type="PROSITE" id="PS51184">
    <property type="entry name" value="JMJC"/>
    <property type="match status" value="1"/>
</dbReference>
<dbReference type="Proteomes" id="UP000224634">
    <property type="component" value="Unassembled WGS sequence"/>
</dbReference>
<comment type="function">
    <text evidence="2">Histone demethylase that specifically demethylates 'Lys-36' of histone H3, thereby playing a central role in histone code.</text>
</comment>
<gene>
    <name evidence="23" type="ORF">AJ80_06679</name>
</gene>
<sequence length="1480" mass="163980">MAQPTSFRDPPATRPALYRTPSPPLHAIEPLSPGESHPRWGSHYDDEEHRSLSSSREQVQKMNGWDGFSDKRGFQHHRSPTNSNAGSKIGAHSRSGSNIDTLATIALATSPTFAPLTYDPSTPTVHSSTNAMSISNDFLERPSKRPRSDKSPSPTRPKETVRPATSHASTLDSMKTDAELLLNFANRSSFPTLQDHAKPRTSTNGRVGEQSAEQKWATDTLSSRGGSWNMNVDNRPPPSAFFRNNGASPSRVRSRSDGSAAISRPTMNGLISTVPRRPSLMGPVLEDEPRAALEPTEALNSSLNRRRSWDQKPQEPDKPSKSPSESSLKNEDIESDSSSQKCAACNLVRVVIDGEDQAEVTWINCDGCNRWFHIVCAGFKNDREIRTVDKFICRDCRTIHGPTTFVRKSSRARTAIDYAGLNQGFVKSSTDTPQHHYIEPIKEGRITFLPDNFARIRPELMTAEYFERGIGMTEPVVIPAYLNSHTPSTDLGLVDREPPFYEAHTEDEFDEIIDNLAKLDDHREEVGDCGQDLLDMVIPDGLDVRAIAELYGPDERIEVIDVKSQQGEDKKWNMRKWADYYYENNSSKAVRNVISLEVSRTPLGRLLRRPRIVRELDLQDAVWPAELQAIGDFPRVQFYCLMSVADCYTDFHIDFGGSSVFYHILKGKKTFFFIPPKDKHLKKYEEWCNSAAQDNTFLGDQTKECYRVDLSEGDTMLIPSGWIHAVWTPEDSLVVGGNFLTRVNYSMQIKVAKIEKDTKVPRKFRYPFFQKILWYTALKYLEEDPLPQSIVDSFTRDESYRFYREYPIYYDFGEHGNGSEAGSEYYNARYYSQGELDGLPDLANYLMRSALIAGGYMVDGVTAEARNAVKRSIPKGQGDPVDTIRKFGIWIAWKRGNEQAAKWTRADAISLDTKVDMSEKKPIGRPSRRSNRHVTESQPLFSEKTTQRRPSDPSSEPLNGVLSTSSSAPSNNGTPAPLKRKISVVEREEEDNAKAKSTIKSTGLGPKRVACDACRKRRIRCRHKDGQNGEAVSSKPINIADSEGGQVFPSAALLHNSTMASNEGAAQHGSNQRAIHSEFVGPGDENGDYALLATPQNGSSKIKVTSPNSSNKKGRSKACDECRKSKVSIASSSEQLGVLGANMNQRRCIHDENGRIDPIKAQERSKPRAVGPGKRPRSSDENGPPVSNKRPKQEPGVVDSSLKSVSGEYAEDAVFSEAPTEHVPEISSPTAHFARHDELTEPNEDRSGNDQKPVSSDNDMSSNRASYASPPSLKADLVPPSEVASVPAAVPPSSSLVSPPTSLADDISTGYMDGQAKDNSEDEHTSTKIPVKLQTPTSASHPPAPPLNERVTVDETPTAPQQRSILHKASSPDSADRPAPVLTQTAMSSSSLIRKSISRPTSSGRLSVGSSALSVQEDRRMASPIDRRSDKHMSPSSPHRSSKSRRERVSFVEADTDPDSLKLIKELQEQEFGLRRRGRS</sequence>
<evidence type="ECO:0000256" key="5">
    <source>
        <dbReference type="ARBA" id="ARBA00013246"/>
    </source>
</evidence>
<comment type="subcellular location">
    <subcellularLocation>
        <location evidence="3">Nucleus</location>
    </subcellularLocation>
</comment>
<feature type="compositionally biased region" description="Polar residues" evidence="20">
    <location>
        <begin position="1400"/>
        <end position="1414"/>
    </location>
</feature>
<evidence type="ECO:0000256" key="7">
    <source>
        <dbReference type="ARBA" id="ARBA00022723"/>
    </source>
</evidence>
<dbReference type="CDD" id="cd00067">
    <property type="entry name" value="GAL4"/>
    <property type="match status" value="1"/>
</dbReference>
<comment type="catalytic activity">
    <reaction evidence="18">
        <text>N(6),N(6)-dimethyl-L-lysyl(36)-[histone H3] + 2 2-oxoglutarate + 2 O2 = L-lysyl(36)-[histone H3] + 2 formaldehyde + 2 succinate + 2 CO2</text>
        <dbReference type="Rhea" id="RHEA:42032"/>
        <dbReference type="Rhea" id="RHEA-COMP:9785"/>
        <dbReference type="Rhea" id="RHEA-COMP:9787"/>
        <dbReference type="ChEBI" id="CHEBI:15379"/>
        <dbReference type="ChEBI" id="CHEBI:16526"/>
        <dbReference type="ChEBI" id="CHEBI:16810"/>
        <dbReference type="ChEBI" id="CHEBI:16842"/>
        <dbReference type="ChEBI" id="CHEBI:29969"/>
        <dbReference type="ChEBI" id="CHEBI:30031"/>
        <dbReference type="ChEBI" id="CHEBI:61976"/>
        <dbReference type="EC" id="1.14.11.27"/>
    </reaction>
</comment>
<dbReference type="Pfam" id="PF02373">
    <property type="entry name" value="JmjC"/>
    <property type="match status" value="1"/>
</dbReference>
<evidence type="ECO:0000256" key="3">
    <source>
        <dbReference type="ARBA" id="ARBA00004123"/>
    </source>
</evidence>
<dbReference type="InterPro" id="IPR050690">
    <property type="entry name" value="JHDM1_Histone_Demethylase"/>
</dbReference>
<evidence type="ECO:0000256" key="4">
    <source>
        <dbReference type="ARBA" id="ARBA00008037"/>
    </source>
</evidence>
<feature type="compositionally biased region" description="Basic and acidic residues" evidence="20">
    <location>
        <begin position="1416"/>
        <end position="1433"/>
    </location>
</feature>
<dbReference type="Gene3D" id="2.60.120.650">
    <property type="entry name" value="Cupin"/>
    <property type="match status" value="2"/>
</dbReference>
<keyword evidence="7" id="KW-0479">Metal-binding</keyword>
<dbReference type="InterPro" id="IPR041070">
    <property type="entry name" value="JHD"/>
</dbReference>
<evidence type="ECO:0000256" key="1">
    <source>
        <dbReference type="ARBA" id="ARBA00001954"/>
    </source>
</evidence>
<dbReference type="SUPFAM" id="SSF51197">
    <property type="entry name" value="Clavaminate synthase-like"/>
    <property type="match status" value="1"/>
</dbReference>
<keyword evidence="10" id="KW-0156">Chromatin regulator</keyword>
<feature type="compositionally biased region" description="Basic and acidic residues" evidence="20">
    <location>
        <begin position="1315"/>
        <end position="1326"/>
    </location>
</feature>
<evidence type="ECO:0000256" key="6">
    <source>
        <dbReference type="ARBA" id="ARBA00015153"/>
    </source>
</evidence>
<feature type="compositionally biased region" description="Polar residues" evidence="20">
    <location>
        <begin position="952"/>
        <end position="974"/>
    </location>
</feature>
<reference evidence="23 24" key="1">
    <citation type="submission" date="2017-10" db="EMBL/GenBank/DDBJ databases">
        <title>Comparative genomics in systemic dimorphic fungi from Ajellomycetaceae.</title>
        <authorList>
            <person name="Munoz J.F."/>
            <person name="Mcewen J.G."/>
            <person name="Clay O.K."/>
            <person name="Cuomo C.A."/>
        </authorList>
    </citation>
    <scope>NUCLEOTIDE SEQUENCE [LARGE SCALE GENOMIC DNA]</scope>
    <source>
        <strain evidence="23 24">UAMH7299</strain>
    </source>
</reference>
<dbReference type="STRING" id="1447883.A0A2B7XVB3"/>
<name>A0A2B7XVB3_POLH7</name>
<comment type="similarity">
    <text evidence="4">Belongs to the JHDM1 histone demethylase family.</text>
</comment>
<dbReference type="GO" id="GO:0005634">
    <property type="term" value="C:nucleus"/>
    <property type="evidence" value="ECO:0007669"/>
    <property type="project" value="UniProtKB-SubCell"/>
</dbReference>
<evidence type="ECO:0000256" key="10">
    <source>
        <dbReference type="ARBA" id="ARBA00022853"/>
    </source>
</evidence>
<feature type="compositionally biased region" description="Basic and acidic residues" evidence="20">
    <location>
        <begin position="1234"/>
        <end position="1249"/>
    </location>
</feature>
<evidence type="ECO:0000256" key="15">
    <source>
        <dbReference type="ARBA" id="ARBA00023163"/>
    </source>
</evidence>
<dbReference type="SUPFAM" id="SSF57903">
    <property type="entry name" value="FYVE/PHD zinc finger"/>
    <property type="match status" value="1"/>
</dbReference>
<dbReference type="PROSITE" id="PS01359">
    <property type="entry name" value="ZF_PHD_1"/>
    <property type="match status" value="1"/>
</dbReference>
<dbReference type="PANTHER" id="PTHR23123">
    <property type="entry name" value="PHD/F-BOX CONTAINING PROTEIN"/>
    <property type="match status" value="1"/>
</dbReference>
<evidence type="ECO:0000256" key="17">
    <source>
        <dbReference type="ARBA" id="ARBA00031083"/>
    </source>
</evidence>
<dbReference type="Pfam" id="PF00628">
    <property type="entry name" value="PHD"/>
    <property type="match status" value="1"/>
</dbReference>
<keyword evidence="11" id="KW-0223">Dioxygenase</keyword>
<dbReference type="GO" id="GO:0000981">
    <property type="term" value="F:DNA-binding transcription factor activity, RNA polymerase II-specific"/>
    <property type="evidence" value="ECO:0007669"/>
    <property type="project" value="InterPro"/>
</dbReference>
<dbReference type="CDD" id="cd15517">
    <property type="entry name" value="PHD_TCF19_like"/>
    <property type="match status" value="1"/>
</dbReference>
<keyword evidence="14" id="KW-0805">Transcription regulation</keyword>
<evidence type="ECO:0000256" key="19">
    <source>
        <dbReference type="PROSITE-ProRule" id="PRU00146"/>
    </source>
</evidence>
<feature type="compositionally biased region" description="Polar residues" evidence="20">
    <location>
        <begin position="52"/>
        <end position="61"/>
    </location>
</feature>
<dbReference type="OrthoDB" id="5876800at2759"/>
<accession>A0A2B7XVB3</accession>
<evidence type="ECO:0000259" key="21">
    <source>
        <dbReference type="PROSITE" id="PS50016"/>
    </source>
</evidence>
<evidence type="ECO:0000256" key="11">
    <source>
        <dbReference type="ARBA" id="ARBA00022964"/>
    </source>
</evidence>
<keyword evidence="16" id="KW-0539">Nucleus</keyword>
<feature type="compositionally biased region" description="Basic and acidic residues" evidence="20">
    <location>
        <begin position="36"/>
        <end position="51"/>
    </location>
</feature>
<evidence type="ECO:0000313" key="24">
    <source>
        <dbReference type="Proteomes" id="UP000224634"/>
    </source>
</evidence>
<feature type="compositionally biased region" description="Low complexity" evidence="20">
    <location>
        <begin position="1277"/>
        <end position="1304"/>
    </location>
</feature>
<feature type="region of interest" description="Disordered" evidence="20">
    <location>
        <begin position="1"/>
        <end position="95"/>
    </location>
</feature>
<feature type="compositionally biased region" description="Basic and acidic residues" evidence="20">
    <location>
        <begin position="307"/>
        <end position="320"/>
    </location>
</feature>
<feature type="region of interest" description="Disordered" evidence="20">
    <location>
        <begin position="189"/>
        <end position="335"/>
    </location>
</feature>
<keyword evidence="15" id="KW-0804">Transcription</keyword>
<feature type="region of interest" description="Disordered" evidence="20">
    <location>
        <begin position="113"/>
        <end position="174"/>
    </location>
</feature>
<evidence type="ECO:0000256" key="14">
    <source>
        <dbReference type="ARBA" id="ARBA00023015"/>
    </source>
</evidence>
<keyword evidence="24" id="KW-1185">Reference proteome</keyword>
<feature type="compositionally biased region" description="Basic and acidic residues" evidence="20">
    <location>
        <begin position="1152"/>
        <end position="1166"/>
    </location>
</feature>
<dbReference type="InterPro" id="IPR011011">
    <property type="entry name" value="Znf_FYVE_PHD"/>
</dbReference>
<dbReference type="EC" id="1.14.11.27" evidence="5"/>
<comment type="cofactor">
    <cofactor evidence="1">
        <name>Fe(2+)</name>
        <dbReference type="ChEBI" id="CHEBI:29033"/>
    </cofactor>
</comment>
<feature type="compositionally biased region" description="Polar residues" evidence="20">
    <location>
        <begin position="119"/>
        <end position="136"/>
    </location>
</feature>
<feature type="compositionally biased region" description="Polar residues" evidence="20">
    <location>
        <begin position="1094"/>
        <end position="1111"/>
    </location>
</feature>
<feature type="compositionally biased region" description="Polar residues" evidence="20">
    <location>
        <begin position="200"/>
        <end position="232"/>
    </location>
</feature>
<evidence type="ECO:0000256" key="2">
    <source>
        <dbReference type="ARBA" id="ARBA00003909"/>
    </source>
</evidence>
<evidence type="ECO:0000313" key="23">
    <source>
        <dbReference type="EMBL" id="PGH12518.1"/>
    </source>
</evidence>
<feature type="region of interest" description="Disordered" evidence="20">
    <location>
        <begin position="916"/>
        <end position="1005"/>
    </location>
</feature>
<keyword evidence="9" id="KW-0862">Zinc</keyword>
<evidence type="ECO:0000256" key="9">
    <source>
        <dbReference type="ARBA" id="ARBA00022833"/>
    </source>
</evidence>
<proteinExistence type="inferred from homology"/>
<keyword evidence="8 19" id="KW-0863">Zinc-finger</keyword>
<feature type="compositionally biased region" description="Basic and acidic residues" evidence="20">
    <location>
        <begin position="138"/>
        <end position="161"/>
    </location>
</feature>
<feature type="compositionally biased region" description="Low complexity" evidence="20">
    <location>
        <begin position="1388"/>
        <end position="1399"/>
    </location>
</feature>
<evidence type="ECO:0000256" key="18">
    <source>
        <dbReference type="ARBA" id="ARBA00047915"/>
    </source>
</evidence>
<dbReference type="SMART" id="SM00249">
    <property type="entry name" value="PHD"/>
    <property type="match status" value="1"/>
</dbReference>
<feature type="region of interest" description="Disordered" evidence="20">
    <location>
        <begin position="1152"/>
        <end position="1458"/>
    </location>
</feature>
<dbReference type="Pfam" id="PF17811">
    <property type="entry name" value="JHD"/>
    <property type="match status" value="1"/>
</dbReference>
<dbReference type="InterPro" id="IPR001138">
    <property type="entry name" value="Zn2Cys6_DnaBD"/>
</dbReference>
<dbReference type="InterPro" id="IPR001965">
    <property type="entry name" value="Znf_PHD"/>
</dbReference>
<dbReference type="EMBL" id="PDNA01000116">
    <property type="protein sequence ID" value="PGH12518.1"/>
    <property type="molecule type" value="Genomic_DNA"/>
</dbReference>
<dbReference type="SMART" id="SM00558">
    <property type="entry name" value="JmjC"/>
    <property type="match status" value="1"/>
</dbReference>
<dbReference type="InterPro" id="IPR019786">
    <property type="entry name" value="Zinc_finger_PHD-type_CS"/>
</dbReference>
<evidence type="ECO:0000256" key="13">
    <source>
        <dbReference type="ARBA" id="ARBA00023004"/>
    </source>
</evidence>
<evidence type="ECO:0000256" key="8">
    <source>
        <dbReference type="ARBA" id="ARBA00022771"/>
    </source>
</evidence>
<organism evidence="23 24">
    <name type="scientific">Polytolypa hystricis (strain UAMH7299)</name>
    <dbReference type="NCBI Taxonomy" id="1447883"/>
    <lineage>
        <taxon>Eukaryota</taxon>
        <taxon>Fungi</taxon>
        <taxon>Dikarya</taxon>
        <taxon>Ascomycota</taxon>
        <taxon>Pezizomycotina</taxon>
        <taxon>Eurotiomycetes</taxon>
        <taxon>Eurotiomycetidae</taxon>
        <taxon>Onygenales</taxon>
        <taxon>Onygenales incertae sedis</taxon>
        <taxon>Polytolypa</taxon>
    </lineage>
</organism>
<evidence type="ECO:0000256" key="20">
    <source>
        <dbReference type="SAM" id="MobiDB-lite"/>
    </source>
</evidence>
<feature type="domain" description="PHD-type" evidence="21">
    <location>
        <begin position="339"/>
        <end position="399"/>
    </location>
</feature>